<dbReference type="InterPro" id="IPR022313">
    <property type="entry name" value="Phe/His_NH3-lyase_AS"/>
</dbReference>
<evidence type="ECO:0000256" key="8">
    <source>
        <dbReference type="RuleBase" id="RU004479"/>
    </source>
</evidence>
<dbReference type="InterPro" id="IPR024083">
    <property type="entry name" value="Fumarase/histidase_N"/>
</dbReference>
<dbReference type="GO" id="GO:0005737">
    <property type="term" value="C:cytoplasm"/>
    <property type="evidence" value="ECO:0007669"/>
    <property type="project" value="UniProtKB-SubCell"/>
</dbReference>
<dbReference type="GO" id="GO:0006548">
    <property type="term" value="P:L-histidine catabolic process"/>
    <property type="evidence" value="ECO:0007669"/>
    <property type="project" value="UniProtKB-UniRule"/>
</dbReference>
<proteinExistence type="inferred from homology"/>
<organism evidence="10 11">
    <name type="scientific">Hominibacterium faecale</name>
    <dbReference type="NCBI Taxonomy" id="2839743"/>
    <lineage>
        <taxon>Bacteria</taxon>
        <taxon>Bacillati</taxon>
        <taxon>Bacillota</taxon>
        <taxon>Clostridia</taxon>
        <taxon>Peptostreptococcales</taxon>
        <taxon>Anaerovoracaceae</taxon>
        <taxon>Hominibacterium</taxon>
    </lineage>
</organism>
<evidence type="ECO:0000256" key="1">
    <source>
        <dbReference type="ARBA" id="ARBA00005113"/>
    </source>
</evidence>
<feature type="cross-link" description="5-imidazolinone (Ala-Gly)" evidence="6">
    <location>
        <begin position="142"/>
        <end position="144"/>
    </location>
</feature>
<reference evidence="10" key="1">
    <citation type="submission" date="2022-09" db="EMBL/GenBank/DDBJ databases">
        <title>Culturomic study of gut microbiota in children with autism spectrum disorder.</title>
        <authorList>
            <person name="Efimov B.A."/>
            <person name="Chaplin A.V."/>
            <person name="Sokolova S.R."/>
            <person name="Pikina A.P."/>
            <person name="Korzhanova M."/>
            <person name="Belova V."/>
            <person name="Korostin D."/>
        </authorList>
    </citation>
    <scope>NUCLEOTIDE SEQUENCE</scope>
    <source>
        <strain evidence="10">ASD5510</strain>
    </source>
</reference>
<dbReference type="Pfam" id="PF00221">
    <property type="entry name" value="Lyase_aromatic"/>
    <property type="match status" value="1"/>
</dbReference>
<dbReference type="GO" id="GO:0004397">
    <property type="term" value="F:histidine ammonia-lyase activity"/>
    <property type="evidence" value="ECO:0007669"/>
    <property type="project" value="UniProtKB-UniRule"/>
</dbReference>
<evidence type="ECO:0000256" key="4">
    <source>
        <dbReference type="ARBA" id="ARBA00023239"/>
    </source>
</evidence>
<dbReference type="RefSeq" id="WP_253020603.1">
    <property type="nucleotide sequence ID" value="NZ_JAOSHN010000001.1"/>
</dbReference>
<keyword evidence="3 6" id="KW-0369">Histidine metabolism</keyword>
<comment type="PTM">
    <text evidence="6">Contains an active site 4-methylidene-imidazol-5-one (MIO), which is formed autocatalytically by cyclization and dehydration of residues Ala-Ser-Gly.</text>
</comment>
<feature type="modified residue" description="2,3-didehydroalanine (Ser)" evidence="6">
    <location>
        <position position="143"/>
    </location>
</feature>
<comment type="similarity">
    <text evidence="6 7">Belongs to the PAL/histidase family.</text>
</comment>
<dbReference type="CDD" id="cd00332">
    <property type="entry name" value="PAL-HAL"/>
    <property type="match status" value="1"/>
</dbReference>
<dbReference type="Gene3D" id="1.10.275.10">
    <property type="entry name" value="Fumarase/aspartase (N-terminal domain)"/>
    <property type="match status" value="1"/>
</dbReference>
<dbReference type="PROSITE" id="PS00488">
    <property type="entry name" value="PAL_HISTIDASE"/>
    <property type="match status" value="1"/>
</dbReference>
<keyword evidence="6" id="KW-0963">Cytoplasm</keyword>
<dbReference type="NCBIfam" id="NF006871">
    <property type="entry name" value="PRK09367.1"/>
    <property type="match status" value="1"/>
</dbReference>
<comment type="subcellular location">
    <subcellularLocation>
        <location evidence="6 9">Cytoplasm</location>
    </subcellularLocation>
</comment>
<evidence type="ECO:0000256" key="7">
    <source>
        <dbReference type="RuleBase" id="RU003954"/>
    </source>
</evidence>
<dbReference type="EMBL" id="JAOSHN010000001">
    <property type="protein sequence ID" value="MCU7377128.1"/>
    <property type="molecule type" value="Genomic_DNA"/>
</dbReference>
<dbReference type="SUPFAM" id="SSF48557">
    <property type="entry name" value="L-aspartase-like"/>
    <property type="match status" value="1"/>
</dbReference>
<dbReference type="PANTHER" id="PTHR10362">
    <property type="entry name" value="HISTIDINE AMMONIA-LYASE"/>
    <property type="match status" value="1"/>
</dbReference>
<dbReference type="Proteomes" id="UP001065549">
    <property type="component" value="Unassembled WGS sequence"/>
</dbReference>
<dbReference type="NCBIfam" id="TIGR01225">
    <property type="entry name" value="hutH"/>
    <property type="match status" value="1"/>
</dbReference>
<evidence type="ECO:0000256" key="6">
    <source>
        <dbReference type="HAMAP-Rule" id="MF_00229"/>
    </source>
</evidence>
<evidence type="ECO:0000256" key="3">
    <source>
        <dbReference type="ARBA" id="ARBA00022808"/>
    </source>
</evidence>
<dbReference type="FunFam" id="1.10.275.10:FF:000005">
    <property type="entry name" value="Histidine ammonia-lyase"/>
    <property type="match status" value="1"/>
</dbReference>
<dbReference type="InterPro" id="IPR008948">
    <property type="entry name" value="L-Aspartase-like"/>
</dbReference>
<dbReference type="FunFam" id="1.20.200.10:FF:000003">
    <property type="entry name" value="Histidine ammonia-lyase"/>
    <property type="match status" value="1"/>
</dbReference>
<keyword evidence="4 6" id="KW-0456">Lyase</keyword>
<dbReference type="EC" id="4.3.1.3" evidence="2 6"/>
<accession>A0A9J6QHZ9</accession>
<name>A0A9J6QHZ9_9FIRM</name>
<evidence type="ECO:0000313" key="10">
    <source>
        <dbReference type="EMBL" id="MCU7377128.1"/>
    </source>
</evidence>
<dbReference type="Gene3D" id="1.20.200.10">
    <property type="entry name" value="Fumarase/aspartase (Central domain)"/>
    <property type="match status" value="1"/>
</dbReference>
<dbReference type="InterPro" id="IPR005921">
    <property type="entry name" value="HutH"/>
</dbReference>
<evidence type="ECO:0000313" key="11">
    <source>
        <dbReference type="Proteomes" id="UP001065549"/>
    </source>
</evidence>
<dbReference type="HAMAP" id="MF_00229">
    <property type="entry name" value="His_ammonia_lyase"/>
    <property type="match status" value="1"/>
</dbReference>
<comment type="catalytic activity">
    <reaction evidence="5 6 8">
        <text>L-histidine = trans-urocanate + NH4(+)</text>
        <dbReference type="Rhea" id="RHEA:21232"/>
        <dbReference type="ChEBI" id="CHEBI:17771"/>
        <dbReference type="ChEBI" id="CHEBI:28938"/>
        <dbReference type="ChEBI" id="CHEBI:57595"/>
        <dbReference type="EC" id="4.3.1.3"/>
    </reaction>
</comment>
<gene>
    <name evidence="6 10" type="primary">hutH</name>
    <name evidence="10" type="ORF">OBO34_02035</name>
</gene>
<sequence length="511" mass="55245">MAIVIDGQNLTVDEVIRVARKGEPVELSLEARAAVKKARDYVDKKLEEGAVIYGLTTGFGKFSDTLISKEETADLQRNLIISHTCAMGDMLPKEAVRAVMLLRCNALARGNSGIRPQTLDTLLSMLNQGVHPQIPEKGSLGASGDLAPLSHMVLTLIGEGQAEYQGQILPSREAMKLAGIQPVELAAKEGLALINGTQVMTAIGINVLWDAQNLARTADITAAMTAEALRGIKKAYDPKVHQVRGHQGQQDSAANLLLLLEGSRNAKVVNPNKVQDPYSLRCVPQIHGASRDAIEYVYEAVTREINAVTDNPLIFPDEDEVISGGNFHGQPMALAFDFLKMAISEFASVSERRSERLINPQLSEGLAPFLTKHGGVCSGFMIAQYAAASMVSENKIYAHPACVDSIPSSGNQEDHVSMGTTAARTAAMILDNAQKVLGIELFAASQGIWLRGERGIAGLAPATRSVYDHIRKTVDPVDRDVIMHDELVKFDEMIKKNEIAEAAERITGPLR</sequence>
<comment type="caution">
    <text evidence="10">The sequence shown here is derived from an EMBL/GenBank/DDBJ whole genome shotgun (WGS) entry which is preliminary data.</text>
</comment>
<dbReference type="InterPro" id="IPR001106">
    <property type="entry name" value="Aromatic_Lyase"/>
</dbReference>
<keyword evidence="11" id="KW-1185">Reference proteome</keyword>
<comment type="pathway">
    <text evidence="1 6 8">Amino-acid degradation; L-histidine degradation into L-glutamate; N-formimidoyl-L-glutamate from L-histidine: step 1/3.</text>
</comment>
<evidence type="ECO:0000256" key="2">
    <source>
        <dbReference type="ARBA" id="ARBA00012994"/>
    </source>
</evidence>
<dbReference type="AlphaFoldDB" id="A0A9J6QHZ9"/>
<evidence type="ECO:0000256" key="5">
    <source>
        <dbReference type="ARBA" id="ARBA00049269"/>
    </source>
</evidence>
<evidence type="ECO:0000256" key="9">
    <source>
        <dbReference type="RuleBase" id="RU004480"/>
    </source>
</evidence>
<protein>
    <recommendedName>
        <fullName evidence="2 6">Histidine ammonia-lyase</fullName>
        <shortName evidence="6">Histidase</shortName>
        <ecNumber evidence="2 6">4.3.1.3</ecNumber>
    </recommendedName>
</protein>